<feature type="compositionally biased region" description="Low complexity" evidence="2">
    <location>
        <begin position="394"/>
        <end position="404"/>
    </location>
</feature>
<name>W8BDK8_CERCA</name>
<dbReference type="AlphaFoldDB" id="W8BDK8"/>
<dbReference type="GO" id="GO:0051015">
    <property type="term" value="F:actin filament binding"/>
    <property type="evidence" value="ECO:0007669"/>
    <property type="project" value="TreeGrafter"/>
</dbReference>
<dbReference type="GO" id="GO:0016477">
    <property type="term" value="P:cell migration"/>
    <property type="evidence" value="ECO:0007669"/>
    <property type="project" value="TreeGrafter"/>
</dbReference>
<dbReference type="InterPro" id="IPR011989">
    <property type="entry name" value="ARM-like"/>
</dbReference>
<gene>
    <name evidence="4" type="primary">FMNL</name>
</gene>
<reference evidence="4" key="2">
    <citation type="journal article" date="2014" name="BMC Genomics">
        <title>A genomic perspective to assessing quality of mass-reared SIT flies used in Mediterranean fruit fly (Ceratitis capitata) eradication in California.</title>
        <authorList>
            <person name="Calla B."/>
            <person name="Hall B."/>
            <person name="Hou S."/>
            <person name="Geib S.M."/>
        </authorList>
    </citation>
    <scope>NUCLEOTIDE SEQUENCE</scope>
</reference>
<organism evidence="4">
    <name type="scientific">Ceratitis capitata</name>
    <name type="common">Mediterranean fruit fly</name>
    <name type="synonym">Tephritis capitata</name>
    <dbReference type="NCBI Taxonomy" id="7213"/>
    <lineage>
        <taxon>Eukaryota</taxon>
        <taxon>Metazoa</taxon>
        <taxon>Ecdysozoa</taxon>
        <taxon>Arthropoda</taxon>
        <taxon>Hexapoda</taxon>
        <taxon>Insecta</taxon>
        <taxon>Pterygota</taxon>
        <taxon>Neoptera</taxon>
        <taxon>Endopterygota</taxon>
        <taxon>Diptera</taxon>
        <taxon>Brachycera</taxon>
        <taxon>Muscomorpha</taxon>
        <taxon>Tephritoidea</taxon>
        <taxon>Tephritidae</taxon>
        <taxon>Ceratitis</taxon>
        <taxon>Ceratitis</taxon>
    </lineage>
</organism>
<feature type="region of interest" description="Disordered" evidence="2">
    <location>
        <begin position="379"/>
        <end position="436"/>
    </location>
</feature>
<proteinExistence type="evidence at transcript level"/>
<feature type="region of interest" description="Disordered" evidence="2">
    <location>
        <begin position="1"/>
        <end position="98"/>
    </location>
</feature>
<feature type="compositionally biased region" description="Low complexity" evidence="2">
    <location>
        <begin position="858"/>
        <end position="876"/>
    </location>
</feature>
<feature type="domain" description="GBD/FH3" evidence="3">
    <location>
        <begin position="359"/>
        <end position="766"/>
    </location>
</feature>
<dbReference type="SMART" id="SM01139">
    <property type="entry name" value="Drf_FH3"/>
    <property type="match status" value="1"/>
</dbReference>
<dbReference type="SUPFAM" id="SSF48371">
    <property type="entry name" value="ARM repeat"/>
    <property type="match status" value="1"/>
</dbReference>
<feature type="compositionally biased region" description="Low complexity" evidence="2">
    <location>
        <begin position="792"/>
        <end position="803"/>
    </location>
</feature>
<evidence type="ECO:0000256" key="2">
    <source>
        <dbReference type="SAM" id="MobiDB-lite"/>
    </source>
</evidence>
<dbReference type="PANTHER" id="PTHR45857">
    <property type="entry name" value="FORMIN-LIKE PROTEIN"/>
    <property type="match status" value="1"/>
</dbReference>
<evidence type="ECO:0000313" key="4">
    <source>
        <dbReference type="EMBL" id="JAB96777.1"/>
    </source>
</evidence>
<feature type="compositionally biased region" description="Basic residues" evidence="2">
    <location>
        <begin position="1012"/>
        <end position="1027"/>
    </location>
</feature>
<dbReference type="Gene3D" id="1.25.10.10">
    <property type="entry name" value="Leucine-rich Repeat Variant"/>
    <property type="match status" value="1"/>
</dbReference>
<keyword evidence="1" id="KW-0175">Coiled coil</keyword>
<dbReference type="EMBL" id="GAMC01009778">
    <property type="protein sequence ID" value="JAB96777.1"/>
    <property type="molecule type" value="mRNA"/>
</dbReference>
<dbReference type="InterPro" id="IPR043592">
    <property type="entry name" value="FMNL_animal"/>
</dbReference>
<dbReference type="InterPro" id="IPR014768">
    <property type="entry name" value="GBD/FH3_dom"/>
</dbReference>
<evidence type="ECO:0000256" key="1">
    <source>
        <dbReference type="SAM" id="Coils"/>
    </source>
</evidence>
<dbReference type="GO" id="GO:0031267">
    <property type="term" value="F:small GTPase binding"/>
    <property type="evidence" value="ECO:0007669"/>
    <property type="project" value="InterPro"/>
</dbReference>
<feature type="compositionally biased region" description="Polar residues" evidence="2">
    <location>
        <begin position="1030"/>
        <end position="1041"/>
    </location>
</feature>
<dbReference type="SMART" id="SM01140">
    <property type="entry name" value="Drf_GBD"/>
    <property type="match status" value="1"/>
</dbReference>
<feature type="compositionally biased region" description="Polar residues" evidence="2">
    <location>
        <begin position="823"/>
        <end position="834"/>
    </location>
</feature>
<feature type="region of interest" description="Disordered" evidence="2">
    <location>
        <begin position="120"/>
        <end position="143"/>
    </location>
</feature>
<dbReference type="InterPro" id="IPR010472">
    <property type="entry name" value="FH3_dom"/>
</dbReference>
<reference evidence="4" key="1">
    <citation type="submission" date="2013-07" db="EMBL/GenBank/DDBJ databases">
        <authorList>
            <person name="Geib S."/>
        </authorList>
    </citation>
    <scope>NUCLEOTIDE SEQUENCE</scope>
</reference>
<dbReference type="GO" id="GO:0008360">
    <property type="term" value="P:regulation of cell shape"/>
    <property type="evidence" value="ECO:0007669"/>
    <property type="project" value="TreeGrafter"/>
</dbReference>
<dbReference type="GO" id="GO:0030866">
    <property type="term" value="P:cortical actin cytoskeleton organization"/>
    <property type="evidence" value="ECO:0007669"/>
    <property type="project" value="TreeGrafter"/>
</dbReference>
<feature type="region of interest" description="Disordered" evidence="2">
    <location>
        <begin position="853"/>
        <end position="884"/>
    </location>
</feature>
<feature type="region of interest" description="Disordered" evidence="2">
    <location>
        <begin position="757"/>
        <end position="834"/>
    </location>
</feature>
<accession>W8BDK8</accession>
<dbReference type="InterPro" id="IPR016024">
    <property type="entry name" value="ARM-type_fold"/>
</dbReference>
<evidence type="ECO:0000259" key="3">
    <source>
        <dbReference type="PROSITE" id="PS51232"/>
    </source>
</evidence>
<feature type="compositionally biased region" description="Basic residues" evidence="2">
    <location>
        <begin position="57"/>
        <end position="72"/>
    </location>
</feature>
<dbReference type="PROSITE" id="PS51232">
    <property type="entry name" value="GBD_FH3"/>
    <property type="match status" value="1"/>
</dbReference>
<feature type="coiled-coil region" evidence="1">
    <location>
        <begin position="703"/>
        <end position="751"/>
    </location>
</feature>
<dbReference type="OrthoDB" id="6427809at2759"/>
<feature type="compositionally biased region" description="Polar residues" evidence="2">
    <location>
        <begin position="1"/>
        <end position="35"/>
    </location>
</feature>
<feature type="region of interest" description="Disordered" evidence="2">
    <location>
        <begin position="1003"/>
        <end position="1056"/>
    </location>
</feature>
<sequence length="1197" mass="131162">MGNSLTHAVNRGSTAFSNHSNNNNIKSRASTTPRNQKSRYHSTLVDGDYDDDYAPPHKSKTLPARHSRRRHEHNTTTNDIHGHGRSKTPPPSAPPNGETSRMLFLLYLIHRTWNVVVETVDTRSKRSRRSAPASERRNKTRSNSLHLYTERELSCSNSDGDCSIHITDLDEPEVASSFCCSQYSYCSCSYCFDANQNVYNSIGEGEDCSLDSICERTFSKCGSDISAYYQQRYAPTIQQQLQQELQEKLPQHKLQHNNRHHQKHSNHLNGYPMAPSVCQNSPKLTAAAAHSATMTTSTTIIGSGGSGGVGGVGAGGIGTTISAPSITQKSNCGGSSINGSMASYKMSSSENSWSQPVFNKENQRPPVYNPEDYVQSLKKFGKRQSGQTVRSIYDNTNETKTNGNNKDENTNHKSSTLPHKHAEYKSPIPTAPESDGEMSLRQFASVTDLLTKLRADLRVSFPSFVQEFVATPSDGISLLLEVLRAIQLSQSSNSAMTPNQMTASMPRNPQSYQRRALLDELACLQCLSICCSRSLDATARLGTTPVGLMPLASSATGQGIRARILAMQLMSAACDKTALGHGSQKSVTAGHTAVSEAMSTLRLRCSEPVRFRLLVGMLNSGGGSGELQAVGVKFINSFLESSESLQQRLYLQAELFQAGFEPGSLAKTISPASSWHENLRNEIKRFHELYVDVDKMIIQAREADRVRSQMVILERRVQILHEEKAVLTSMERRLQERCAELQREIFRLQGAQNENTFKSLDKQPVALPRHVPPGKNESEHEDEGISSSETGPSLSPVPILVLPQKSSASLPSKQQHKSKSKSPDNSMGDSGVATGTTATTIEDVMQELDHVVSEAEKQISSQQLQQQQHQQIKQQLSDSKTTKEKDIVPVNIVPQPPRKSRSLAHLVSQADGSELDGSEYGMLMLQNHGDTGAVERVTALQTFFDETDYDPPEIEKPYSIDSPDIPEVSANTTAYNASTTRELLDVIMNARHSDDDPTMKAFREASNQQQHQHPHQHQHQHQHHHHNNNATTCVSKRQSMSAVAPPPPPPQLAAKKPQAPAQHFNGVFFMTGMNTPQKYPKPDVTAALQARRVTKNVERLEAAFASTSHESLLDGGSAAPLVHQVVREKSRSNQQIYFGSNPAMRLSSGSSGGGAANSGNNVTVVVQQSSNSQGGGALRSRSCAQASKVTDTLSGLY</sequence>
<dbReference type="GO" id="GO:0005829">
    <property type="term" value="C:cytosol"/>
    <property type="evidence" value="ECO:0007669"/>
    <property type="project" value="TreeGrafter"/>
</dbReference>
<dbReference type="InterPro" id="IPR010473">
    <property type="entry name" value="GTPase-bd"/>
</dbReference>
<protein>
    <submittedName>
        <fullName evidence="4">Formin-like protein 1</fullName>
    </submittedName>
</protein>
<dbReference type="PANTHER" id="PTHR45857:SF9">
    <property type="entry name" value="MULTIPLE WING HAIRS, ISOFORM C"/>
    <property type="match status" value="1"/>
</dbReference>
<dbReference type="Pfam" id="PF06367">
    <property type="entry name" value="Drf_FH3"/>
    <property type="match status" value="1"/>
</dbReference>
<feature type="region of interest" description="Disordered" evidence="2">
    <location>
        <begin position="947"/>
        <end position="967"/>
    </location>
</feature>